<reference evidence="1 2" key="1">
    <citation type="submission" date="2018-11" db="EMBL/GenBank/DDBJ databases">
        <authorList>
            <consortium name="Pathogen Informatics"/>
        </authorList>
    </citation>
    <scope>NUCLEOTIDE SEQUENCE [LARGE SCALE GENOMIC DNA]</scope>
    <source>
        <strain evidence="1 2">Zambia</strain>
    </source>
</reference>
<evidence type="ECO:0000313" key="1">
    <source>
        <dbReference type="EMBL" id="VDP09183.1"/>
    </source>
</evidence>
<evidence type="ECO:0000313" key="2">
    <source>
        <dbReference type="Proteomes" id="UP000277204"/>
    </source>
</evidence>
<dbReference type="EMBL" id="UZAI01011656">
    <property type="protein sequence ID" value="VDP09183.1"/>
    <property type="molecule type" value="Genomic_DNA"/>
</dbReference>
<gene>
    <name evidence="1" type="ORF">SMRZ_LOCUS13895</name>
</gene>
<keyword evidence="2" id="KW-1185">Reference proteome</keyword>
<sequence>MIFPSDSLISNEIPCKFEENMLNEPSYDQKPDEGLIDADFSNDILNKFDETISEESNLDVIPSIICPHNAFVSCGKLVQCKAQVLSELNFDCNSDAFISTAVYPYREVTSNAHSNQCEKYV</sequence>
<organism evidence="1 2">
    <name type="scientific">Schistosoma margrebowiei</name>
    <dbReference type="NCBI Taxonomy" id="48269"/>
    <lineage>
        <taxon>Eukaryota</taxon>
        <taxon>Metazoa</taxon>
        <taxon>Spiralia</taxon>
        <taxon>Lophotrochozoa</taxon>
        <taxon>Platyhelminthes</taxon>
        <taxon>Trematoda</taxon>
        <taxon>Digenea</taxon>
        <taxon>Strigeidida</taxon>
        <taxon>Schistosomatoidea</taxon>
        <taxon>Schistosomatidae</taxon>
        <taxon>Schistosoma</taxon>
    </lineage>
</organism>
<dbReference type="Proteomes" id="UP000277204">
    <property type="component" value="Unassembled WGS sequence"/>
</dbReference>
<dbReference type="AlphaFoldDB" id="A0A183MCX0"/>
<proteinExistence type="predicted"/>
<protein>
    <submittedName>
        <fullName evidence="1">Uncharacterized protein</fullName>
    </submittedName>
</protein>
<accession>A0A183MCX0</accession>
<name>A0A183MCX0_9TREM</name>